<feature type="transmembrane region" description="Helical" evidence="10">
    <location>
        <begin position="287"/>
        <end position="311"/>
    </location>
</feature>
<evidence type="ECO:0000256" key="6">
    <source>
        <dbReference type="ARBA" id="ARBA00023136"/>
    </source>
</evidence>
<proteinExistence type="inferred from homology"/>
<evidence type="ECO:0000256" key="10">
    <source>
        <dbReference type="SAM" id="Phobius"/>
    </source>
</evidence>
<organism evidence="12 13">
    <name type="scientific">Orchesella cincta</name>
    <name type="common">Springtail</name>
    <name type="synonym">Podura cincta</name>
    <dbReference type="NCBI Taxonomy" id="48709"/>
    <lineage>
        <taxon>Eukaryota</taxon>
        <taxon>Metazoa</taxon>
        <taxon>Ecdysozoa</taxon>
        <taxon>Arthropoda</taxon>
        <taxon>Hexapoda</taxon>
        <taxon>Collembola</taxon>
        <taxon>Entomobryomorpha</taxon>
        <taxon>Entomobryoidea</taxon>
        <taxon>Orchesellidae</taxon>
        <taxon>Orchesellinae</taxon>
        <taxon>Orchesella</taxon>
    </lineage>
</organism>
<dbReference type="OMA" id="LVGHRIN"/>
<gene>
    <name evidence="12" type="ORF">Ocin01_00617</name>
</gene>
<feature type="transmembrane region" description="Helical" evidence="10">
    <location>
        <begin position="115"/>
        <end position="140"/>
    </location>
</feature>
<keyword evidence="7 9" id="KW-0675">Receptor</keyword>
<evidence type="ECO:0000256" key="8">
    <source>
        <dbReference type="ARBA" id="ARBA00023224"/>
    </source>
</evidence>
<dbReference type="Gene3D" id="1.20.1070.10">
    <property type="entry name" value="Rhodopsin 7-helix transmembrane proteins"/>
    <property type="match status" value="1"/>
</dbReference>
<evidence type="ECO:0000256" key="4">
    <source>
        <dbReference type="ARBA" id="ARBA00022989"/>
    </source>
</evidence>
<dbReference type="SMART" id="SM01381">
    <property type="entry name" value="7TM_GPCR_Srsx"/>
    <property type="match status" value="1"/>
</dbReference>
<dbReference type="InterPro" id="IPR000276">
    <property type="entry name" value="GPCR_Rhodpsn"/>
</dbReference>
<dbReference type="GO" id="GO:0004983">
    <property type="term" value="F:neuropeptide Y receptor activity"/>
    <property type="evidence" value="ECO:0007669"/>
    <property type="project" value="InterPro"/>
</dbReference>
<feature type="transmembrane region" description="Helical" evidence="10">
    <location>
        <begin position="152"/>
        <end position="173"/>
    </location>
</feature>
<dbReference type="OrthoDB" id="10053194at2759"/>
<dbReference type="Pfam" id="PF00001">
    <property type="entry name" value="7tm_1"/>
    <property type="match status" value="1"/>
</dbReference>
<name>A0A1D2NLE3_ORCCI</name>
<dbReference type="Proteomes" id="UP000094527">
    <property type="component" value="Unassembled WGS sequence"/>
</dbReference>
<dbReference type="PRINTS" id="PR00237">
    <property type="entry name" value="GPCRRHODOPSN"/>
</dbReference>
<keyword evidence="4 10" id="KW-1133">Transmembrane helix</keyword>
<evidence type="ECO:0000313" key="12">
    <source>
        <dbReference type="EMBL" id="ODN06090.1"/>
    </source>
</evidence>
<reference evidence="12 13" key="1">
    <citation type="journal article" date="2016" name="Genome Biol. Evol.">
        <title>Gene Family Evolution Reflects Adaptation to Soil Environmental Stressors in the Genome of the Collembolan Orchesella cincta.</title>
        <authorList>
            <person name="Faddeeva-Vakhrusheva A."/>
            <person name="Derks M.F."/>
            <person name="Anvar S.Y."/>
            <person name="Agamennone V."/>
            <person name="Suring W."/>
            <person name="Smit S."/>
            <person name="van Straalen N.M."/>
            <person name="Roelofs D."/>
        </authorList>
    </citation>
    <scope>NUCLEOTIDE SEQUENCE [LARGE SCALE GENOMIC DNA]</scope>
    <source>
        <tissue evidence="12">Mixed pool</tissue>
    </source>
</reference>
<dbReference type="PROSITE" id="PS50262">
    <property type="entry name" value="G_PROTEIN_RECEP_F1_2"/>
    <property type="match status" value="1"/>
</dbReference>
<evidence type="ECO:0000256" key="3">
    <source>
        <dbReference type="ARBA" id="ARBA00022692"/>
    </source>
</evidence>
<comment type="caution">
    <text evidence="12">The sequence shown here is derived from an EMBL/GenBank/DDBJ whole genome shotgun (WGS) entry which is preliminary data.</text>
</comment>
<dbReference type="SUPFAM" id="SSF81321">
    <property type="entry name" value="Family A G protein-coupled receptor-like"/>
    <property type="match status" value="1"/>
</dbReference>
<protein>
    <submittedName>
        <fullName evidence="12">Neuropeptide Y receptor</fullName>
    </submittedName>
</protein>
<keyword evidence="3 9" id="KW-0812">Transmembrane</keyword>
<dbReference type="GO" id="GO:0016020">
    <property type="term" value="C:membrane"/>
    <property type="evidence" value="ECO:0007669"/>
    <property type="project" value="UniProtKB-SubCell"/>
</dbReference>
<dbReference type="PROSITE" id="PS00237">
    <property type="entry name" value="G_PROTEIN_RECEP_F1_1"/>
    <property type="match status" value="1"/>
</dbReference>
<dbReference type="STRING" id="48709.A0A1D2NLE3"/>
<evidence type="ECO:0000259" key="11">
    <source>
        <dbReference type="PROSITE" id="PS50262"/>
    </source>
</evidence>
<comment type="subcellular location">
    <subcellularLocation>
        <location evidence="1">Membrane</location>
        <topology evidence="1">Multi-pass membrane protein</topology>
    </subcellularLocation>
</comment>
<evidence type="ECO:0000256" key="5">
    <source>
        <dbReference type="ARBA" id="ARBA00023040"/>
    </source>
</evidence>
<sequence>CQKDFGKCQRDCETSETERTNKLNKMEGVGAGGIMYSNFEFGSLEEDLDERAMSSSSRDVDRSLEANNNMTEEEMYRYYSQNESSYCSNLSACFNESFIDYIGEEEEMYSLGFKIAIAILYNSVFVTALLGNALVCYVVFSSPRMRTVTNYLIANLAVGDLLMAVFCVPFSYIPVLLQYWPFGKFMCYLLPPAQAVSVLVSSYTLVALAADRYIAILYPLRPRFRRSQACWVIAVVWLIAVITASPIAIFTEHYQYNSSGRYYCEETGWSNMGAEEFKLPYGLTLMILQYFFPLTVLIFTYSRIAVAVWGKKSLGEAEDSRDQRLAKTKRKTVAMSLAVVAGYTSAWLPLNLWVLVGHRINWYPQYVFFACHSLAMAHTTYNPVIYAWMNVRFRTAFLSVLSRLPCPCLLKFCLARNSDSNNQHMARGFISRESKSGQVFVSRYSLACSCTHRLEPSNLLLHELPISRRLQGGCEQRAVYVETGSLLSRGTTLQWTNDG</sequence>
<dbReference type="InterPro" id="IPR000611">
    <property type="entry name" value="NPY_rcpt"/>
</dbReference>
<keyword evidence="6 10" id="KW-0472">Membrane</keyword>
<comment type="similarity">
    <text evidence="2 9">Belongs to the G-protein coupled receptor 1 family.</text>
</comment>
<evidence type="ECO:0000256" key="1">
    <source>
        <dbReference type="ARBA" id="ARBA00004141"/>
    </source>
</evidence>
<evidence type="ECO:0000256" key="9">
    <source>
        <dbReference type="RuleBase" id="RU000688"/>
    </source>
</evidence>
<dbReference type="PANTHER" id="PTHR24235:SF29">
    <property type="entry name" value="GH23382P"/>
    <property type="match status" value="1"/>
</dbReference>
<evidence type="ECO:0000256" key="2">
    <source>
        <dbReference type="ARBA" id="ARBA00010663"/>
    </source>
</evidence>
<feature type="non-terminal residue" evidence="12">
    <location>
        <position position="1"/>
    </location>
</feature>
<dbReference type="PANTHER" id="PTHR24235">
    <property type="entry name" value="NEUROPEPTIDE Y RECEPTOR"/>
    <property type="match status" value="1"/>
</dbReference>
<keyword evidence="13" id="KW-1185">Reference proteome</keyword>
<evidence type="ECO:0000313" key="13">
    <source>
        <dbReference type="Proteomes" id="UP000094527"/>
    </source>
</evidence>
<feature type="transmembrane region" description="Helical" evidence="10">
    <location>
        <begin position="230"/>
        <end position="250"/>
    </location>
</feature>
<feature type="domain" description="G-protein coupled receptors family 1 profile" evidence="11">
    <location>
        <begin position="131"/>
        <end position="386"/>
    </location>
</feature>
<evidence type="ECO:0000256" key="7">
    <source>
        <dbReference type="ARBA" id="ARBA00023170"/>
    </source>
</evidence>
<keyword evidence="5 9" id="KW-0297">G-protein coupled receptor</keyword>
<keyword evidence="8 9" id="KW-0807">Transducer</keyword>
<accession>A0A1D2NLE3</accession>
<dbReference type="EMBL" id="LJIJ01000011">
    <property type="protein sequence ID" value="ODN06090.1"/>
    <property type="molecule type" value="Genomic_DNA"/>
</dbReference>
<feature type="transmembrane region" description="Helical" evidence="10">
    <location>
        <begin position="366"/>
        <end position="389"/>
    </location>
</feature>
<dbReference type="PRINTS" id="PR01012">
    <property type="entry name" value="NRPEPTIDEYR"/>
</dbReference>
<feature type="transmembrane region" description="Helical" evidence="10">
    <location>
        <begin position="193"/>
        <end position="218"/>
    </location>
</feature>
<dbReference type="InterPro" id="IPR017452">
    <property type="entry name" value="GPCR_Rhodpsn_7TM"/>
</dbReference>
<feature type="transmembrane region" description="Helical" evidence="10">
    <location>
        <begin position="332"/>
        <end position="354"/>
    </location>
</feature>
<dbReference type="AlphaFoldDB" id="A0A1D2NLE3"/>